<evidence type="ECO:0000313" key="3">
    <source>
        <dbReference type="RefSeq" id="XP_011642412.1"/>
    </source>
</evidence>
<dbReference type="InterPro" id="IPR029779">
    <property type="entry name" value="Rmp24-like"/>
</dbReference>
<organism evidence="2 3">
    <name type="scientific">Pogonomyrmex barbatus</name>
    <name type="common">red harvester ant</name>
    <dbReference type="NCBI Taxonomy" id="144034"/>
    <lineage>
        <taxon>Eukaryota</taxon>
        <taxon>Metazoa</taxon>
        <taxon>Ecdysozoa</taxon>
        <taxon>Arthropoda</taxon>
        <taxon>Hexapoda</taxon>
        <taxon>Insecta</taxon>
        <taxon>Pterygota</taxon>
        <taxon>Neoptera</taxon>
        <taxon>Endopterygota</taxon>
        <taxon>Hymenoptera</taxon>
        <taxon>Apocrita</taxon>
        <taxon>Aculeata</taxon>
        <taxon>Formicoidea</taxon>
        <taxon>Formicidae</taxon>
        <taxon>Myrmicinae</taxon>
        <taxon>Pogonomyrmex</taxon>
    </lineage>
</organism>
<keyword evidence="2" id="KW-1185">Reference proteome</keyword>
<dbReference type="KEGG" id="pbar:105430511"/>
<proteinExistence type="predicted"/>
<dbReference type="RefSeq" id="XP_011642412.1">
    <property type="nucleotide sequence ID" value="XM_011644110.2"/>
</dbReference>
<dbReference type="GeneID" id="105430511"/>
<dbReference type="OrthoDB" id="8190480at2759"/>
<feature type="region of interest" description="Disordered" evidence="1">
    <location>
        <begin position="131"/>
        <end position="166"/>
    </location>
</feature>
<feature type="compositionally biased region" description="Polar residues" evidence="1">
    <location>
        <begin position="139"/>
        <end position="149"/>
    </location>
</feature>
<reference evidence="3" key="1">
    <citation type="submission" date="2025-08" db="UniProtKB">
        <authorList>
            <consortium name="RefSeq"/>
        </authorList>
    </citation>
    <scope>IDENTIFICATION</scope>
</reference>
<dbReference type="Pfam" id="PF15719">
    <property type="entry name" value="Rmp24-like"/>
    <property type="match status" value="1"/>
</dbReference>
<gene>
    <name evidence="3" type="primary">LOC105430511</name>
</gene>
<sequence>MEVVKHLWNVNQFMTKLKSPLVTDLQIFYMQKCKNLGNCVELPQQNFGPSVMCSHCGSLWNTVDHQVRVASSRKMSRSVKKIVRQMNENPDQKIPKARASLVQKSIKNEMNKLVIKCSICSKNTKLPFKKESRLKPVKLNNSQMETPQSNRKKKKKKSKDKTAGLNISGCMPISHLRKKSNESIVSTTSSVVTSKIINKKLFNSSKKSKKLNVARLKNIMKNNTSTKRKSLHNFLTELY</sequence>
<evidence type="ECO:0000313" key="2">
    <source>
        <dbReference type="Proteomes" id="UP000504615"/>
    </source>
</evidence>
<evidence type="ECO:0000256" key="1">
    <source>
        <dbReference type="SAM" id="MobiDB-lite"/>
    </source>
</evidence>
<protein>
    <submittedName>
        <fullName evidence="3">Uncharacterized protein LOC105430511</fullName>
    </submittedName>
</protein>
<feature type="compositionally biased region" description="Basic residues" evidence="1">
    <location>
        <begin position="150"/>
        <end position="159"/>
    </location>
</feature>
<name>A0A6I9XC14_9HYME</name>
<accession>A0A6I9XC14</accession>
<dbReference type="AlphaFoldDB" id="A0A6I9XC14"/>
<dbReference type="Proteomes" id="UP000504615">
    <property type="component" value="Unplaced"/>
</dbReference>